<dbReference type="Gene3D" id="1.25.40.20">
    <property type="entry name" value="Ankyrin repeat-containing domain"/>
    <property type="match status" value="1"/>
</dbReference>
<dbReference type="PANTHER" id="PTHR24161:SF85">
    <property type="entry name" value="PALMITOYLTRANSFERASE HIP14"/>
    <property type="match status" value="1"/>
</dbReference>
<dbReference type="OrthoDB" id="366390at2759"/>
<feature type="repeat" description="ANK" evidence="4">
    <location>
        <begin position="28"/>
        <end position="60"/>
    </location>
</feature>
<evidence type="ECO:0000256" key="4">
    <source>
        <dbReference type="PROSITE-ProRule" id="PRU00023"/>
    </source>
</evidence>
<proteinExistence type="predicted"/>
<gene>
    <name evidence="5" type="ORF">BDV24DRAFT_126069</name>
</gene>
<dbReference type="EMBL" id="ML737121">
    <property type="protein sequence ID" value="KAE8344989.1"/>
    <property type="molecule type" value="Genomic_DNA"/>
</dbReference>
<keyword evidence="2" id="KW-0677">Repeat</keyword>
<accession>A0A5N6YKI3</accession>
<evidence type="ECO:0000313" key="5">
    <source>
        <dbReference type="EMBL" id="KAE8344989.1"/>
    </source>
</evidence>
<evidence type="ECO:0000256" key="2">
    <source>
        <dbReference type="ARBA" id="ARBA00022737"/>
    </source>
</evidence>
<keyword evidence="3 4" id="KW-0040">ANK repeat</keyword>
<dbReference type="Pfam" id="PF13637">
    <property type="entry name" value="Ank_4"/>
    <property type="match status" value="1"/>
</dbReference>
<protein>
    <recommendedName>
        <fullName evidence="1">protein S-acyltransferase</fullName>
        <ecNumber evidence="1">2.3.1.225</ecNumber>
    </recommendedName>
</protein>
<dbReference type="EC" id="2.3.1.225" evidence="1"/>
<dbReference type="InterPro" id="IPR002110">
    <property type="entry name" value="Ankyrin_rpt"/>
</dbReference>
<feature type="repeat" description="ANK" evidence="4">
    <location>
        <begin position="1"/>
        <end position="27"/>
    </location>
</feature>
<dbReference type="GO" id="GO:0019706">
    <property type="term" value="F:protein-cysteine S-palmitoyltransferase activity"/>
    <property type="evidence" value="ECO:0007669"/>
    <property type="project" value="UniProtKB-EC"/>
</dbReference>
<name>A0A5N6YKI3_9EURO</name>
<evidence type="ECO:0000256" key="3">
    <source>
        <dbReference type="ARBA" id="ARBA00023043"/>
    </source>
</evidence>
<evidence type="ECO:0000256" key="1">
    <source>
        <dbReference type="ARBA" id="ARBA00012210"/>
    </source>
</evidence>
<dbReference type="SUPFAM" id="SSF48403">
    <property type="entry name" value="Ankyrin repeat"/>
    <property type="match status" value="1"/>
</dbReference>
<dbReference type="SMART" id="SM00248">
    <property type="entry name" value="ANK"/>
    <property type="match status" value="1"/>
</dbReference>
<dbReference type="PANTHER" id="PTHR24161">
    <property type="entry name" value="ANK_REP_REGION DOMAIN-CONTAINING PROTEIN-RELATED"/>
    <property type="match status" value="1"/>
</dbReference>
<dbReference type="PROSITE" id="PS50297">
    <property type="entry name" value="ANK_REP_REGION"/>
    <property type="match status" value="1"/>
</dbReference>
<dbReference type="Proteomes" id="UP000325558">
    <property type="component" value="Unassembled WGS sequence"/>
</dbReference>
<dbReference type="InterPro" id="IPR036770">
    <property type="entry name" value="Ankyrin_rpt-contain_sf"/>
</dbReference>
<dbReference type="AlphaFoldDB" id="A0A5N6YKI3"/>
<dbReference type="PROSITE" id="PS50088">
    <property type="entry name" value="ANK_REPEAT"/>
    <property type="match status" value="2"/>
</dbReference>
<organism evidence="5">
    <name type="scientific">Aspergillus arachidicola</name>
    <dbReference type="NCBI Taxonomy" id="656916"/>
    <lineage>
        <taxon>Eukaryota</taxon>
        <taxon>Fungi</taxon>
        <taxon>Dikarya</taxon>
        <taxon>Ascomycota</taxon>
        <taxon>Pezizomycotina</taxon>
        <taxon>Eurotiomycetes</taxon>
        <taxon>Eurotiomycetidae</taxon>
        <taxon>Eurotiales</taxon>
        <taxon>Aspergillaceae</taxon>
        <taxon>Aspergillus</taxon>
        <taxon>Aspergillus subgen. Circumdati</taxon>
    </lineage>
</organism>
<reference evidence="5" key="1">
    <citation type="submission" date="2019-04" db="EMBL/GenBank/DDBJ databases">
        <title>Friends and foes A comparative genomics study of 23 Aspergillus species from section Flavi.</title>
        <authorList>
            <consortium name="DOE Joint Genome Institute"/>
            <person name="Kjaerbolling I."/>
            <person name="Vesth T."/>
            <person name="Frisvad J.C."/>
            <person name="Nybo J.L."/>
            <person name="Theobald S."/>
            <person name="Kildgaard S."/>
            <person name="Isbrandt T."/>
            <person name="Kuo A."/>
            <person name="Sato A."/>
            <person name="Lyhne E.K."/>
            <person name="Kogle M.E."/>
            <person name="Wiebenga A."/>
            <person name="Kun R.S."/>
            <person name="Lubbers R.J."/>
            <person name="Makela M.R."/>
            <person name="Barry K."/>
            <person name="Chovatia M."/>
            <person name="Clum A."/>
            <person name="Daum C."/>
            <person name="Haridas S."/>
            <person name="He G."/>
            <person name="LaButti K."/>
            <person name="Lipzen A."/>
            <person name="Mondo S."/>
            <person name="Riley R."/>
            <person name="Salamov A."/>
            <person name="Simmons B.A."/>
            <person name="Magnuson J.K."/>
            <person name="Henrissat B."/>
            <person name="Mortensen U.H."/>
            <person name="Larsen T.O."/>
            <person name="Devries R.P."/>
            <person name="Grigoriev I.V."/>
            <person name="Machida M."/>
            <person name="Baker S.E."/>
            <person name="Andersen M.R."/>
        </authorList>
    </citation>
    <scope>NUCLEOTIDE SEQUENCE</scope>
    <source>
        <strain evidence="5">CBS 117612</strain>
    </source>
</reference>
<sequence>MLAIFSSCIDALELLLQYGADIEAQDSAGRTTLALAVAFGNLNMVKLLLDHNAKPDNLDQTH</sequence>